<reference evidence="3 4" key="1">
    <citation type="submission" date="2015-12" db="EMBL/GenBank/DDBJ databases">
        <title>A stable core within a dynamic pangenome in Sulfolobus acidocaldarius.</title>
        <authorList>
            <person name="Anderson R."/>
            <person name="Kouris A."/>
            <person name="Seward C."/>
            <person name="Campbell K."/>
            <person name="Whitaker R."/>
        </authorList>
    </citation>
    <scope>NUCLEOTIDE SEQUENCE [LARGE SCALE GENOMIC DNA]</scope>
    <source>
        <strain evidence="1 4">GG12-C01-09</strain>
        <strain evidence="2 3">NG05B_CO5_07</strain>
    </source>
</reference>
<dbReference type="STRING" id="1435377.SUSAZ_01860"/>
<protein>
    <submittedName>
        <fullName evidence="1">Uncharacterized protein</fullName>
    </submittedName>
</protein>
<evidence type="ECO:0000313" key="3">
    <source>
        <dbReference type="Proteomes" id="UP000060043"/>
    </source>
</evidence>
<dbReference type="Proteomes" id="UP000065473">
    <property type="component" value="Chromosome"/>
</dbReference>
<accession>A0A0U3FND3</accession>
<dbReference type="OMA" id="SIMEAWN"/>
<organism evidence="1 4">
    <name type="scientific">Sulfolobus acidocaldarius</name>
    <dbReference type="NCBI Taxonomy" id="2285"/>
    <lineage>
        <taxon>Archaea</taxon>
        <taxon>Thermoproteota</taxon>
        <taxon>Thermoprotei</taxon>
        <taxon>Sulfolobales</taxon>
        <taxon>Sulfolobaceae</taxon>
        <taxon>Sulfolobus</taxon>
    </lineage>
</organism>
<dbReference type="EMBL" id="CP013695">
    <property type="protein sequence ID" value="ALU31991.1"/>
    <property type="molecule type" value="Genomic_DNA"/>
</dbReference>
<dbReference type="OrthoDB" id="33875at2157"/>
<gene>
    <name evidence="1" type="ORF">ATY89_04460</name>
    <name evidence="2" type="ORF">ATZ20_07485</name>
</gene>
<dbReference type="Proteomes" id="UP000060043">
    <property type="component" value="Chromosome"/>
</dbReference>
<dbReference type="GeneID" id="14550894"/>
<evidence type="ECO:0000313" key="1">
    <source>
        <dbReference type="EMBL" id="ALU29262.1"/>
    </source>
</evidence>
<sequence>MPLFGSKEEEKKIYHIDSLNEHMRNVIKTVMDVNMNDLAYYYGLKYLSPVIGEPIFIPYGRLDGKFNDFEKAFEKLYQEIEKIKDRGLKQYLEWYPGSKFLDHYRIVFYSEVQEGITYGIGAEPLAFTPSSSYGLPNIEGEAVVVGMQLLNLAVLKKLNLKFYDLVKDKRDEVIEAYNWLYSEFHAKYDTKDRKFLTDIASYYMRRFFQQVYDVAKDYTTDKLEGKIAIIPLVESKAKKDGKIIDVWREDLRDLLEQARYYLVEAIPAIYNQERMSKILKQVGSNFEEIILTSQKKPKIPEELKDLKVKTQGDKFVVLTK</sequence>
<name>A0A0U3FND3_9CREN</name>
<dbReference type="AlphaFoldDB" id="A0A0U3FND3"/>
<evidence type="ECO:0000313" key="2">
    <source>
        <dbReference type="EMBL" id="ALU31991.1"/>
    </source>
</evidence>
<dbReference type="EMBL" id="CP013694">
    <property type="protein sequence ID" value="ALU29262.1"/>
    <property type="molecule type" value="Genomic_DNA"/>
</dbReference>
<proteinExistence type="predicted"/>
<dbReference type="RefSeq" id="WP_011277283.1">
    <property type="nucleotide sequence ID" value="NZ_BHWZ01000001.1"/>
</dbReference>
<evidence type="ECO:0000313" key="4">
    <source>
        <dbReference type="Proteomes" id="UP000065473"/>
    </source>
</evidence>
<dbReference type="PaxDb" id="1435377-SUSAZ_01860"/>